<proteinExistence type="predicted"/>
<accession>A0ABZ0Z5H0</accession>
<sequence length="746" mass="79168">MASTYNKFGRLIRIDGSTQSVASNAWTNYKSAAVRQNGNIVFADLRGGHGDSSVLNPAGMYIWANGMEYKVADLETFNIRYNEFTQYVTDNDASVDELQRWRSALTFNTSGSTNNVTVKILDGANKGILGDVDFTGGEYIKITPTTGADGVINVSIDNSMIARATGERDTGNYRKLTTKGYVDTSIDTVNSSISNISTRVANVINHVHMEATGKYNDVSVGLYQAKENHGGATVWEYTGEYHIKGDGTYIITNGGTANEDVTITLGVNNASIDNGSKDASISTTGAIRSYVDRKVQGLTGALRFMGSVNSSAALDNVRKNKQPSGSGYVDSSKGCLWVSNASFNYTLPVDGGESTIFVEPGDQIILTADASKSPSVVESPITVVERNLDGAVTAGSRSFQEGRLIVGNTDGKQDVKDSGYTVRAANAAGTNDGDLDSDTSTNMKNSTKRLATEKAVANYVEGQFDKLDIAVNSSNNTYFHIKKTKKRTDLATFESIEAGVGTATYNAATAAATTGTAGTTLADANTFKKAISSIGAAVGLTDGTDTFDPNWNSTIQTDLSIGKSNDIVDTIEKLDASVTLYINKMEVPNTDTANRILVGIEQHKGVVSSTSAILKINGVSYTHTKGDGIVTATIDGTNIKVGGTTAWKNSSINKAIEDISNGFISNVVGESKFAPVSKTTISADYVRVESNKTSTNNNTYTLNTSLRLANHVTIPSGASAATDTGLATDGYVKDYVQSILEWETIS</sequence>
<keyword evidence="2" id="KW-1185">Reference proteome</keyword>
<dbReference type="Proteomes" id="UP001358193">
    <property type="component" value="Segment"/>
</dbReference>
<evidence type="ECO:0008006" key="3">
    <source>
        <dbReference type="Google" id="ProtNLM"/>
    </source>
</evidence>
<evidence type="ECO:0000313" key="2">
    <source>
        <dbReference type="Proteomes" id="UP001358193"/>
    </source>
</evidence>
<protein>
    <recommendedName>
        <fullName evidence="3">Tail fiber protein</fullName>
    </recommendedName>
</protein>
<evidence type="ECO:0000313" key="1">
    <source>
        <dbReference type="EMBL" id="WQJ53717.1"/>
    </source>
</evidence>
<reference evidence="1 2" key="1">
    <citation type="submission" date="2023-11" db="EMBL/GenBank/DDBJ databases">
        <authorList>
            <person name="Cook R."/>
            <person name="Crisci M."/>
            <person name="Pye H."/>
            <person name="Adriaenssens E."/>
            <person name="Santini J."/>
        </authorList>
    </citation>
    <scope>NUCLEOTIDE SEQUENCE [LARGE SCALE GENOMIC DNA]</scope>
    <source>
        <strain evidence="1">Lak_Megaphage_Sonny</strain>
    </source>
</reference>
<name>A0ABZ0Z5H0_9CAUD</name>
<organism evidence="1 2">
    <name type="scientific">phage Lak_Megaphage_Sonny</name>
    <dbReference type="NCBI Taxonomy" id="3109229"/>
    <lineage>
        <taxon>Viruses</taxon>
        <taxon>Duplodnaviria</taxon>
        <taxon>Heunggongvirae</taxon>
        <taxon>Uroviricota</taxon>
        <taxon>Caudoviricetes</taxon>
        <taxon>Caudoviricetes code 15 clade</taxon>
    </lineage>
</organism>
<dbReference type="EMBL" id="OR769223">
    <property type="protein sequence ID" value="WQJ53717.1"/>
    <property type="molecule type" value="Genomic_DNA"/>
</dbReference>